<dbReference type="GO" id="GO:0005829">
    <property type="term" value="C:cytosol"/>
    <property type="evidence" value="ECO:0007669"/>
    <property type="project" value="TreeGrafter"/>
</dbReference>
<dbReference type="PANTHER" id="PTHR38099:SF1">
    <property type="entry name" value="LARGE RIBOSOMAL RNA SUBUNIT ACCUMULATION PROTEIN YCED"/>
    <property type="match status" value="1"/>
</dbReference>
<comment type="function">
    <text evidence="1">Plays a role in synthesis, processing and/or stability of 23S rRNA.</text>
</comment>
<feature type="compositionally biased region" description="Basic and acidic residues" evidence="6">
    <location>
        <begin position="141"/>
        <end position="164"/>
    </location>
</feature>
<evidence type="ECO:0000256" key="2">
    <source>
        <dbReference type="ARBA" id="ARBA00010740"/>
    </source>
</evidence>
<name>A0A8I1SUP4_THIA3</name>
<dbReference type="InterPro" id="IPR003772">
    <property type="entry name" value="YceD"/>
</dbReference>
<evidence type="ECO:0000313" key="8">
    <source>
        <dbReference type="Proteomes" id="UP000664800"/>
    </source>
</evidence>
<dbReference type="InterPro" id="IPR039255">
    <property type="entry name" value="YceD_bac"/>
</dbReference>
<dbReference type="GO" id="GO:0042254">
    <property type="term" value="P:ribosome biogenesis"/>
    <property type="evidence" value="ECO:0007669"/>
    <property type="project" value="UniProtKB-KW"/>
</dbReference>
<feature type="compositionally biased region" description="Basic and acidic residues" evidence="6">
    <location>
        <begin position="171"/>
        <end position="180"/>
    </location>
</feature>
<dbReference type="EMBL" id="JAFKMR010000009">
    <property type="protein sequence ID" value="MBN8742763.1"/>
    <property type="molecule type" value="Genomic_DNA"/>
</dbReference>
<gene>
    <name evidence="7" type="ORF">J0I24_00490</name>
</gene>
<sequence length="180" mass="20035">MPPRALTLFDFARSGGELHGRLPLPNLSRLSELLSSTQGPPVQWALQGFQRERIGMRPQAMVTLQVRGALPLICQRCLQAMQYAVDEAVDFRLVAEEPELTQAEVEAEDEALPAIHPVDVLSLIEDQLILALPIVPMHDACPQRDAPEPTPSRTDEAPAEERQHPFANLRDLLDGPKKKR</sequence>
<evidence type="ECO:0000313" key="7">
    <source>
        <dbReference type="EMBL" id="MBN8742763.1"/>
    </source>
</evidence>
<organism evidence="7 8">
    <name type="scientific">Thiomonas arsenitoxydans (strain DSM 22701 / CIP 110005 / 3As)</name>
    <dbReference type="NCBI Taxonomy" id="426114"/>
    <lineage>
        <taxon>Bacteria</taxon>
        <taxon>Pseudomonadati</taxon>
        <taxon>Pseudomonadota</taxon>
        <taxon>Betaproteobacteria</taxon>
        <taxon>Burkholderiales</taxon>
        <taxon>Thiomonas</taxon>
    </lineage>
</organism>
<dbReference type="PANTHER" id="PTHR38099">
    <property type="entry name" value="LARGE RIBOSOMAL RNA SUBUNIT ACCUMULATION PROTEIN YCED"/>
    <property type="match status" value="1"/>
</dbReference>
<accession>A0A8I1SUP4</accession>
<feature type="region of interest" description="Disordered" evidence="6">
    <location>
        <begin position="140"/>
        <end position="180"/>
    </location>
</feature>
<comment type="similarity">
    <text evidence="2">Belongs to the DUF177 domain family.</text>
</comment>
<evidence type="ECO:0000256" key="4">
    <source>
        <dbReference type="ARBA" id="ARBA00022517"/>
    </source>
</evidence>
<proteinExistence type="inferred from homology"/>
<evidence type="ECO:0000256" key="5">
    <source>
        <dbReference type="ARBA" id="ARBA00031841"/>
    </source>
</evidence>
<protein>
    <recommendedName>
        <fullName evidence="3">Large ribosomal RNA subunit accumulation protein YceD</fullName>
    </recommendedName>
    <alternativeName>
        <fullName evidence="5">23S rRNA accumulation protein YceD</fullName>
    </alternativeName>
</protein>
<dbReference type="Pfam" id="PF02620">
    <property type="entry name" value="YceD"/>
    <property type="match status" value="1"/>
</dbReference>
<comment type="caution">
    <text evidence="7">The sequence shown here is derived from an EMBL/GenBank/DDBJ whole genome shotgun (WGS) entry which is preliminary data.</text>
</comment>
<dbReference type="RefSeq" id="WP_276726834.1">
    <property type="nucleotide sequence ID" value="NZ_JAFKMR010000009.1"/>
</dbReference>
<evidence type="ECO:0000256" key="1">
    <source>
        <dbReference type="ARBA" id="ARBA00002868"/>
    </source>
</evidence>
<evidence type="ECO:0000256" key="6">
    <source>
        <dbReference type="SAM" id="MobiDB-lite"/>
    </source>
</evidence>
<dbReference type="AlphaFoldDB" id="A0A8I1SUP4"/>
<reference evidence="7" key="1">
    <citation type="submission" date="2021-02" db="EMBL/GenBank/DDBJ databases">
        <title>Thiocyanate and organic carbon inputs drive convergent selection for specific autotrophic Afipia and Thiobacillus strains within complex microbiomes.</title>
        <authorList>
            <person name="Huddy R.J."/>
            <person name="Sachdeva R."/>
            <person name="Kadzinga F."/>
            <person name="Kantor R.S."/>
            <person name="Harrison S.T.L."/>
            <person name="Banfield J.F."/>
        </authorList>
    </citation>
    <scope>NUCLEOTIDE SEQUENCE</scope>
    <source>
        <strain evidence="7">SCN18_13_7_16_R3_B_64_19</strain>
    </source>
</reference>
<keyword evidence="4" id="KW-0690">Ribosome biogenesis</keyword>
<evidence type="ECO:0000256" key="3">
    <source>
        <dbReference type="ARBA" id="ARBA00015716"/>
    </source>
</evidence>
<dbReference type="Proteomes" id="UP000664800">
    <property type="component" value="Unassembled WGS sequence"/>
</dbReference>